<dbReference type="AlphaFoldDB" id="A0A6M6E3C6"/>
<evidence type="ECO:0000313" key="15">
    <source>
        <dbReference type="EMBL" id="QJX80144.1"/>
    </source>
</evidence>
<keyword evidence="11" id="KW-0464">Manganese</keyword>
<dbReference type="GO" id="GO:0006298">
    <property type="term" value="P:mismatch repair"/>
    <property type="evidence" value="ECO:0007669"/>
    <property type="project" value="TreeGrafter"/>
</dbReference>
<evidence type="ECO:0000256" key="9">
    <source>
        <dbReference type="ARBA" id="ARBA00022759"/>
    </source>
</evidence>
<feature type="domain" description="RNase H type-2" evidence="14">
    <location>
        <begin position="16"/>
        <end position="206"/>
    </location>
</feature>
<evidence type="ECO:0000256" key="13">
    <source>
        <dbReference type="RuleBase" id="RU003515"/>
    </source>
</evidence>
<dbReference type="GO" id="GO:0046872">
    <property type="term" value="F:metal ion binding"/>
    <property type="evidence" value="ECO:0007669"/>
    <property type="project" value="UniProtKB-KW"/>
</dbReference>
<proteinExistence type="inferred from homology"/>
<dbReference type="InterPro" id="IPR022898">
    <property type="entry name" value="RNase_HII"/>
</dbReference>
<comment type="similarity">
    <text evidence="5 13">Belongs to the RNase HII family.</text>
</comment>
<comment type="catalytic activity">
    <reaction evidence="1 12 13">
        <text>Endonucleolytic cleavage to 5'-phosphomonoester.</text>
        <dbReference type="EC" id="3.1.26.4"/>
    </reaction>
</comment>
<dbReference type="PANTHER" id="PTHR10954">
    <property type="entry name" value="RIBONUCLEASE H2 SUBUNIT A"/>
    <property type="match status" value="1"/>
</dbReference>
<dbReference type="EMBL" id="CP045273">
    <property type="protein sequence ID" value="QJX80144.1"/>
    <property type="molecule type" value="Genomic_DNA"/>
</dbReference>
<keyword evidence="10 12" id="KW-0378">Hydrolase</keyword>
<evidence type="ECO:0000259" key="14">
    <source>
        <dbReference type="PROSITE" id="PS51975"/>
    </source>
</evidence>
<dbReference type="GO" id="GO:0043137">
    <property type="term" value="P:DNA replication, removal of RNA primer"/>
    <property type="evidence" value="ECO:0007669"/>
    <property type="project" value="TreeGrafter"/>
</dbReference>
<dbReference type="GO" id="GO:0003723">
    <property type="term" value="F:RNA binding"/>
    <property type="evidence" value="ECO:0007669"/>
    <property type="project" value="UniProtKB-UniRule"/>
</dbReference>
<evidence type="ECO:0000256" key="1">
    <source>
        <dbReference type="ARBA" id="ARBA00000077"/>
    </source>
</evidence>
<dbReference type="GO" id="GO:0005737">
    <property type="term" value="C:cytoplasm"/>
    <property type="evidence" value="ECO:0007669"/>
    <property type="project" value="UniProtKB-SubCell"/>
</dbReference>
<feature type="binding site" evidence="12">
    <location>
        <position position="23"/>
    </location>
    <ligand>
        <name>a divalent metal cation</name>
        <dbReference type="ChEBI" id="CHEBI:60240"/>
    </ligand>
</feature>
<evidence type="ECO:0000256" key="4">
    <source>
        <dbReference type="ARBA" id="ARBA00004496"/>
    </source>
</evidence>
<geneLocation type="plasmid" evidence="16">
    <name>pfdu301a</name>
</geneLocation>
<keyword evidence="6" id="KW-0963">Cytoplasm</keyword>
<keyword evidence="7 12" id="KW-0540">Nuclease</keyword>
<evidence type="ECO:0000313" key="16">
    <source>
        <dbReference type="Proteomes" id="UP000501076"/>
    </source>
</evidence>
<dbReference type="Pfam" id="PF01351">
    <property type="entry name" value="RNase_HII"/>
    <property type="match status" value="1"/>
</dbReference>
<dbReference type="PANTHER" id="PTHR10954:SF18">
    <property type="entry name" value="RIBONUCLEASE HII"/>
    <property type="match status" value="1"/>
</dbReference>
<dbReference type="RefSeq" id="WP_171778125.1">
    <property type="nucleotide sequence ID" value="NZ_CP045273.1"/>
</dbReference>
<keyword evidence="15" id="KW-0614">Plasmid</keyword>
<dbReference type="InterPro" id="IPR036397">
    <property type="entry name" value="RNaseH_sf"/>
</dbReference>
<comment type="cofactor">
    <cofactor evidence="12">
        <name>Mn(2+)</name>
        <dbReference type="ChEBI" id="CHEBI:29035"/>
    </cofactor>
    <cofactor evidence="12">
        <name>Mg(2+)</name>
        <dbReference type="ChEBI" id="CHEBI:18420"/>
    </cofactor>
    <text evidence="12">Manganese or magnesium. Binds 1 divalent metal ion per monomer in the absence of substrate. May bind a second metal ion after substrate binding.</text>
</comment>
<dbReference type="InterPro" id="IPR012337">
    <property type="entry name" value="RNaseH-like_sf"/>
</dbReference>
<evidence type="ECO:0000256" key="8">
    <source>
        <dbReference type="ARBA" id="ARBA00022723"/>
    </source>
</evidence>
<feature type="binding site" evidence="12">
    <location>
        <position position="22"/>
    </location>
    <ligand>
        <name>a divalent metal cation</name>
        <dbReference type="ChEBI" id="CHEBI:60240"/>
    </ligand>
</feature>
<comment type="cofactor">
    <cofactor evidence="2">
        <name>Mg(2+)</name>
        <dbReference type="ChEBI" id="CHEBI:18420"/>
    </cofactor>
</comment>
<evidence type="ECO:0000256" key="5">
    <source>
        <dbReference type="ARBA" id="ARBA00007383"/>
    </source>
</evidence>
<dbReference type="PROSITE" id="PS51975">
    <property type="entry name" value="RNASE_H_2"/>
    <property type="match status" value="1"/>
</dbReference>
<evidence type="ECO:0000256" key="3">
    <source>
        <dbReference type="ARBA" id="ARBA00004065"/>
    </source>
</evidence>
<dbReference type="CDD" id="cd07182">
    <property type="entry name" value="RNase_HII_bacteria_HII_like"/>
    <property type="match status" value="1"/>
</dbReference>
<comment type="function">
    <text evidence="3 13">Endonuclease that specifically degrades the RNA of RNA-DNA hybrids.</text>
</comment>
<organism evidence="15 16">
    <name type="scientific">Priestia megaterium</name>
    <name type="common">Bacillus megaterium</name>
    <dbReference type="NCBI Taxonomy" id="1404"/>
    <lineage>
        <taxon>Bacteria</taxon>
        <taxon>Bacillati</taxon>
        <taxon>Bacillota</taxon>
        <taxon>Bacilli</taxon>
        <taxon>Bacillales</taxon>
        <taxon>Bacillaceae</taxon>
        <taxon>Priestia</taxon>
    </lineage>
</organism>
<comment type="subcellular location">
    <subcellularLocation>
        <location evidence="4">Cytoplasm</location>
    </subcellularLocation>
</comment>
<dbReference type="SUPFAM" id="SSF53098">
    <property type="entry name" value="Ribonuclease H-like"/>
    <property type="match status" value="1"/>
</dbReference>
<gene>
    <name evidence="15" type="ORF">FDZ14_29040</name>
</gene>
<name>A0A6M6E3C6_PRIMG</name>
<evidence type="ECO:0000256" key="10">
    <source>
        <dbReference type="ARBA" id="ARBA00022801"/>
    </source>
</evidence>
<feature type="binding site" evidence="12">
    <location>
        <position position="114"/>
    </location>
    <ligand>
        <name>a divalent metal cation</name>
        <dbReference type="ChEBI" id="CHEBI:60240"/>
    </ligand>
</feature>
<dbReference type="Gene3D" id="3.30.420.10">
    <property type="entry name" value="Ribonuclease H-like superfamily/Ribonuclease H"/>
    <property type="match status" value="1"/>
</dbReference>
<dbReference type="Proteomes" id="UP000501076">
    <property type="component" value="Plasmid pFDU301A"/>
</dbReference>
<evidence type="ECO:0000256" key="11">
    <source>
        <dbReference type="ARBA" id="ARBA00023211"/>
    </source>
</evidence>
<evidence type="ECO:0000256" key="7">
    <source>
        <dbReference type="ARBA" id="ARBA00022722"/>
    </source>
</evidence>
<dbReference type="NCBIfam" id="NF000595">
    <property type="entry name" value="PRK00015.1-3"/>
    <property type="match status" value="1"/>
</dbReference>
<protein>
    <recommendedName>
        <fullName evidence="13">Ribonuclease</fullName>
        <ecNumber evidence="13">3.1.26.4</ecNumber>
    </recommendedName>
</protein>
<dbReference type="InterPro" id="IPR024567">
    <property type="entry name" value="RNase_HII/HIII_dom"/>
</dbReference>
<evidence type="ECO:0000256" key="2">
    <source>
        <dbReference type="ARBA" id="ARBA00001946"/>
    </source>
</evidence>
<dbReference type="GO" id="GO:0032299">
    <property type="term" value="C:ribonuclease H2 complex"/>
    <property type="evidence" value="ECO:0007669"/>
    <property type="project" value="TreeGrafter"/>
</dbReference>
<keyword evidence="8 12" id="KW-0479">Metal-binding</keyword>
<accession>A0A6M6E3C6</accession>
<sequence length="217" mass="24180">MSTLQKENELRTKGHQYIACIDECGRGPFAGPVVAAAVIMPKGISINRLTDSKKMTKAAMKKLAPIIKDIAISYSIGYATVEEIDQLNIKQATRLAMKRAVEGLKMIPDYLLVDGTEIVDVEIPQESVIKGDLYCHGISAASVIGKVHRDEWMAELDLEYGSIYNWKSNAGYINKKHINACIEHGLTPYHRKSWSTYNEVLEKIALNPTNDDKEGKQ</sequence>
<reference evidence="15 16" key="1">
    <citation type="submission" date="2019-10" db="EMBL/GenBank/DDBJ databases">
        <title>Complete genome sequences for adaption low water activity.</title>
        <authorList>
            <person name="Zhao L."/>
            <person name="Zhong J."/>
        </authorList>
    </citation>
    <scope>NUCLEOTIDE SEQUENCE [LARGE SCALE GENOMIC DNA]</scope>
    <source>
        <strain evidence="15 16">FDU301</strain>
        <plasmid evidence="16">pfdu301a</plasmid>
    </source>
</reference>
<evidence type="ECO:0000256" key="12">
    <source>
        <dbReference type="PROSITE-ProRule" id="PRU01319"/>
    </source>
</evidence>
<dbReference type="EC" id="3.1.26.4" evidence="13"/>
<dbReference type="InterPro" id="IPR001352">
    <property type="entry name" value="RNase_HII/HIII"/>
</dbReference>
<keyword evidence="9 12" id="KW-0255">Endonuclease</keyword>
<dbReference type="GO" id="GO:0004523">
    <property type="term" value="F:RNA-DNA hybrid ribonuclease activity"/>
    <property type="evidence" value="ECO:0007669"/>
    <property type="project" value="UniProtKB-UniRule"/>
</dbReference>
<evidence type="ECO:0000256" key="6">
    <source>
        <dbReference type="ARBA" id="ARBA00022490"/>
    </source>
</evidence>